<comment type="caution">
    <text evidence="1">The sequence shown here is derived from an EMBL/GenBank/DDBJ whole genome shotgun (WGS) entry which is preliminary data.</text>
</comment>
<dbReference type="EMBL" id="JAGFBM010000003">
    <property type="protein sequence ID" value="MBO3084863.1"/>
    <property type="molecule type" value="Genomic_DNA"/>
</dbReference>
<evidence type="ECO:0000313" key="2">
    <source>
        <dbReference type="Proteomes" id="UP000678317"/>
    </source>
</evidence>
<evidence type="ECO:0000313" key="1">
    <source>
        <dbReference type="EMBL" id="MBO3084863.1"/>
    </source>
</evidence>
<name>A0ABS3SGJ1_9CELL</name>
<protein>
    <submittedName>
        <fullName evidence="1">Uncharacterized protein</fullName>
    </submittedName>
</protein>
<proteinExistence type="predicted"/>
<dbReference type="Proteomes" id="UP000678317">
    <property type="component" value="Unassembled WGS sequence"/>
</dbReference>
<gene>
    <name evidence="1" type="ORF">J4035_09440</name>
</gene>
<dbReference type="RefSeq" id="WP_208289469.1">
    <property type="nucleotide sequence ID" value="NZ_CP074404.1"/>
</dbReference>
<reference evidence="1 2" key="1">
    <citation type="submission" date="2021-03" db="EMBL/GenBank/DDBJ databases">
        <title>novel species in genus Cellulomonas.</title>
        <authorList>
            <person name="Zhang G."/>
        </authorList>
    </citation>
    <scope>NUCLEOTIDE SEQUENCE [LARGE SCALE GENOMIC DNA]</scope>
    <source>
        <strain evidence="2">zg-ZUI188</strain>
    </source>
</reference>
<organism evidence="1 2">
    <name type="scientific">Cellulomonas fengjieae</name>
    <dbReference type="NCBI Taxonomy" id="2819978"/>
    <lineage>
        <taxon>Bacteria</taxon>
        <taxon>Bacillati</taxon>
        <taxon>Actinomycetota</taxon>
        <taxon>Actinomycetes</taxon>
        <taxon>Micrococcales</taxon>
        <taxon>Cellulomonadaceae</taxon>
        <taxon>Cellulomonas</taxon>
    </lineage>
</organism>
<accession>A0ABS3SGJ1</accession>
<sequence length="89" mass="9227">MDGDDLDLDGATRVERTGIALVHEGELVVPAPGAAADLVTARGADGEGPTEVHYWFPVQIEVVGLDDATAGTVVARVFDELGRELGARG</sequence>
<keyword evidence="2" id="KW-1185">Reference proteome</keyword>